<dbReference type="FunFam" id="3.30.300.30:FF:000007">
    <property type="entry name" value="4-coumarate--CoA ligase 2"/>
    <property type="match status" value="1"/>
</dbReference>
<dbReference type="Proteomes" id="UP001381693">
    <property type="component" value="Unassembled WGS sequence"/>
</dbReference>
<comment type="caution">
    <text evidence="7">The sequence shown here is derived from an EMBL/GenBank/DDBJ whole genome shotgun (WGS) entry which is preliminary data.</text>
</comment>
<dbReference type="Gene3D" id="3.30.300.30">
    <property type="match status" value="1"/>
</dbReference>
<keyword evidence="4" id="KW-0576">Peroxisome</keyword>
<evidence type="ECO:0000256" key="2">
    <source>
        <dbReference type="ARBA" id="ARBA00006432"/>
    </source>
</evidence>
<dbReference type="EMBL" id="JAXCGZ010004092">
    <property type="protein sequence ID" value="KAK7082281.1"/>
    <property type="molecule type" value="Genomic_DNA"/>
</dbReference>
<dbReference type="GO" id="GO:0016405">
    <property type="term" value="F:CoA-ligase activity"/>
    <property type="evidence" value="ECO:0007669"/>
    <property type="project" value="TreeGrafter"/>
</dbReference>
<feature type="domain" description="AMP-dependent synthetase/ligase" evidence="5">
    <location>
        <begin position="5"/>
        <end position="66"/>
    </location>
</feature>
<feature type="domain" description="AMP-binding enzyme C-terminal" evidence="6">
    <location>
        <begin position="118"/>
        <end position="194"/>
    </location>
</feature>
<evidence type="ECO:0000256" key="3">
    <source>
        <dbReference type="ARBA" id="ARBA00022598"/>
    </source>
</evidence>
<dbReference type="InterPro" id="IPR000873">
    <property type="entry name" value="AMP-dep_synth/lig_dom"/>
</dbReference>
<dbReference type="Pfam" id="PF00501">
    <property type="entry name" value="AMP-binding"/>
    <property type="match status" value="1"/>
</dbReference>
<evidence type="ECO:0000259" key="5">
    <source>
        <dbReference type="Pfam" id="PF00501"/>
    </source>
</evidence>
<accession>A0AAN9A6C8</accession>
<dbReference type="Pfam" id="PF13193">
    <property type="entry name" value="AMP-binding_C"/>
    <property type="match status" value="1"/>
</dbReference>
<dbReference type="PANTHER" id="PTHR24096">
    <property type="entry name" value="LONG-CHAIN-FATTY-ACID--COA LIGASE"/>
    <property type="match status" value="1"/>
</dbReference>
<dbReference type="AlphaFoldDB" id="A0AAN9A6C8"/>
<keyword evidence="8" id="KW-1185">Reference proteome</keyword>
<dbReference type="Gene3D" id="3.40.50.12780">
    <property type="entry name" value="N-terminal domain of ligase-like"/>
    <property type="match status" value="1"/>
</dbReference>
<dbReference type="InterPro" id="IPR025110">
    <property type="entry name" value="AMP-bd_C"/>
</dbReference>
<dbReference type="InterPro" id="IPR045851">
    <property type="entry name" value="AMP-bd_C_sf"/>
</dbReference>
<evidence type="ECO:0000313" key="7">
    <source>
        <dbReference type="EMBL" id="KAK7082281.1"/>
    </source>
</evidence>
<dbReference type="PANTHER" id="PTHR24096:SF149">
    <property type="entry name" value="AMP-BINDING DOMAIN-CONTAINING PROTEIN-RELATED"/>
    <property type="match status" value="1"/>
</dbReference>
<dbReference type="InterPro" id="IPR042099">
    <property type="entry name" value="ANL_N_sf"/>
</dbReference>
<evidence type="ECO:0000256" key="1">
    <source>
        <dbReference type="ARBA" id="ARBA00004275"/>
    </source>
</evidence>
<comment type="similarity">
    <text evidence="2">Belongs to the ATP-dependent AMP-binding enzyme family.</text>
</comment>
<reference evidence="7 8" key="1">
    <citation type="submission" date="2023-11" db="EMBL/GenBank/DDBJ databases">
        <title>Halocaridina rubra genome assembly.</title>
        <authorList>
            <person name="Smith C."/>
        </authorList>
    </citation>
    <scope>NUCLEOTIDE SEQUENCE [LARGE SCALE GENOMIC DNA]</scope>
    <source>
        <strain evidence="7">EP-1</strain>
        <tissue evidence="7">Whole</tissue>
    </source>
</reference>
<gene>
    <name evidence="7" type="ORF">SK128_003411</name>
</gene>
<evidence type="ECO:0000256" key="4">
    <source>
        <dbReference type="ARBA" id="ARBA00023140"/>
    </source>
</evidence>
<sequence length="211" mass="22871">MPSLGLTEASGLGSTTRGLSEFRLDSVGPPGPLFQAKVVDTETGRLVGEREEGEICFRGPAIMVGYANNPKATAELIDSDGWLRTGDVGYYDENNHLYITDRIKDLIKVKGYQVSPTELENVIMKYGNISDVAVAGVPHGNLGEAPRAWIVPAEGATIDIVSLMKYVADQVVQYKQLAGGVEIVDSLPRNPIGKILRKQLQHAYVPPHSKL</sequence>
<evidence type="ECO:0000313" key="8">
    <source>
        <dbReference type="Proteomes" id="UP001381693"/>
    </source>
</evidence>
<comment type="subcellular location">
    <subcellularLocation>
        <location evidence="1">Peroxisome</location>
    </subcellularLocation>
</comment>
<proteinExistence type="inferred from homology"/>
<name>A0AAN9A6C8_HALRR</name>
<dbReference type="GO" id="GO:0005777">
    <property type="term" value="C:peroxisome"/>
    <property type="evidence" value="ECO:0007669"/>
    <property type="project" value="UniProtKB-SubCell"/>
</dbReference>
<evidence type="ECO:0000259" key="6">
    <source>
        <dbReference type="Pfam" id="PF13193"/>
    </source>
</evidence>
<organism evidence="7 8">
    <name type="scientific">Halocaridina rubra</name>
    <name type="common">Hawaiian red shrimp</name>
    <dbReference type="NCBI Taxonomy" id="373956"/>
    <lineage>
        <taxon>Eukaryota</taxon>
        <taxon>Metazoa</taxon>
        <taxon>Ecdysozoa</taxon>
        <taxon>Arthropoda</taxon>
        <taxon>Crustacea</taxon>
        <taxon>Multicrustacea</taxon>
        <taxon>Malacostraca</taxon>
        <taxon>Eumalacostraca</taxon>
        <taxon>Eucarida</taxon>
        <taxon>Decapoda</taxon>
        <taxon>Pleocyemata</taxon>
        <taxon>Caridea</taxon>
        <taxon>Atyoidea</taxon>
        <taxon>Atyidae</taxon>
        <taxon>Halocaridina</taxon>
    </lineage>
</organism>
<dbReference type="SUPFAM" id="SSF56801">
    <property type="entry name" value="Acetyl-CoA synthetase-like"/>
    <property type="match status" value="1"/>
</dbReference>
<protein>
    <submittedName>
        <fullName evidence="7">Uncharacterized protein</fullName>
    </submittedName>
</protein>
<keyword evidence="3" id="KW-0436">Ligase</keyword>